<organism evidence="2 3">
    <name type="scientific">Nitrosomonas mobilis</name>
    <dbReference type="NCBI Taxonomy" id="51642"/>
    <lineage>
        <taxon>Bacteria</taxon>
        <taxon>Pseudomonadati</taxon>
        <taxon>Pseudomonadota</taxon>
        <taxon>Betaproteobacteria</taxon>
        <taxon>Nitrosomonadales</taxon>
        <taxon>Nitrosomonadaceae</taxon>
        <taxon>Nitrosomonas</taxon>
    </lineage>
</organism>
<proteinExistence type="predicted"/>
<reference evidence="2 3" key="1">
    <citation type="submission" date="2016-10" db="EMBL/GenBank/DDBJ databases">
        <authorList>
            <person name="de Groot N.N."/>
        </authorList>
    </citation>
    <scope>NUCLEOTIDE SEQUENCE [LARGE SCALE GENOMIC DNA]</scope>
    <source>
        <strain evidence="2">1</strain>
    </source>
</reference>
<dbReference type="InterPro" id="IPR001633">
    <property type="entry name" value="EAL_dom"/>
</dbReference>
<dbReference type="PROSITE" id="PS50883">
    <property type="entry name" value="EAL"/>
    <property type="match status" value="1"/>
</dbReference>
<dbReference type="STRING" id="51642.NSMM_490016"/>
<feature type="domain" description="EAL" evidence="1">
    <location>
        <begin position="1"/>
        <end position="46"/>
    </location>
</feature>
<protein>
    <recommendedName>
        <fullName evidence="1">EAL domain-containing protein</fullName>
    </recommendedName>
</protein>
<evidence type="ECO:0000313" key="2">
    <source>
        <dbReference type="EMBL" id="SCZ86127.1"/>
    </source>
</evidence>
<sequence length="46" mass="5134">MEALLRWNNLVMGMVMSGPFIPLAEETGLINTMMCTLIACSKEYPL</sequence>
<dbReference type="EMBL" id="FMWO01000057">
    <property type="protein sequence ID" value="SCZ86127.1"/>
    <property type="molecule type" value="Genomic_DNA"/>
</dbReference>
<dbReference type="SUPFAM" id="SSF141868">
    <property type="entry name" value="EAL domain-like"/>
    <property type="match status" value="1"/>
</dbReference>
<evidence type="ECO:0000313" key="3">
    <source>
        <dbReference type="Proteomes" id="UP000198729"/>
    </source>
</evidence>
<dbReference type="Proteomes" id="UP000198729">
    <property type="component" value="Unassembled WGS sequence"/>
</dbReference>
<gene>
    <name evidence="2" type="ORF">NSMM_490016</name>
</gene>
<accession>A0A1G5SGK4</accession>
<evidence type="ECO:0000259" key="1">
    <source>
        <dbReference type="PROSITE" id="PS50883"/>
    </source>
</evidence>
<dbReference type="AlphaFoldDB" id="A0A1G5SGK4"/>
<dbReference type="Gene3D" id="3.20.20.450">
    <property type="entry name" value="EAL domain"/>
    <property type="match status" value="1"/>
</dbReference>
<dbReference type="InterPro" id="IPR035919">
    <property type="entry name" value="EAL_sf"/>
</dbReference>
<name>A0A1G5SGK4_9PROT</name>
<keyword evidence="3" id="KW-1185">Reference proteome</keyword>